<accession>X1LF47</accession>
<evidence type="ECO:0000313" key="2">
    <source>
        <dbReference type="EMBL" id="GAH92783.1"/>
    </source>
</evidence>
<reference evidence="2" key="1">
    <citation type="journal article" date="2014" name="Front. Microbiol.">
        <title>High frequency of phylogenetically diverse reductive dehalogenase-homologous genes in deep subseafloor sedimentary metagenomes.</title>
        <authorList>
            <person name="Kawai M."/>
            <person name="Futagami T."/>
            <person name="Toyoda A."/>
            <person name="Takaki Y."/>
            <person name="Nishi S."/>
            <person name="Hori S."/>
            <person name="Arai W."/>
            <person name="Tsubouchi T."/>
            <person name="Morono Y."/>
            <person name="Uchiyama I."/>
            <person name="Ito T."/>
            <person name="Fujiyama A."/>
            <person name="Inagaki F."/>
            <person name="Takami H."/>
        </authorList>
    </citation>
    <scope>NUCLEOTIDE SEQUENCE</scope>
    <source>
        <strain evidence="2">Expedition CK06-06</strain>
    </source>
</reference>
<feature type="region of interest" description="Disordered" evidence="1">
    <location>
        <begin position="90"/>
        <end position="137"/>
    </location>
</feature>
<evidence type="ECO:0000256" key="1">
    <source>
        <dbReference type="SAM" id="MobiDB-lite"/>
    </source>
</evidence>
<organism evidence="2">
    <name type="scientific">marine sediment metagenome</name>
    <dbReference type="NCBI Taxonomy" id="412755"/>
    <lineage>
        <taxon>unclassified sequences</taxon>
        <taxon>metagenomes</taxon>
        <taxon>ecological metagenomes</taxon>
    </lineage>
</organism>
<sequence>MPTVTKILRDACSEVILLSDNTAILQPKNSCDTKYKPDKNYLKDYIEVGEKTDRTVWLKTPLFTGVEVGTEIPLDFSTSIELPEATKEELKKEEQHLVDLKKQRAQLDEPSEEPSEKLSEKSSEKSSEEPSEPDSKD</sequence>
<dbReference type="EMBL" id="BARV01000068">
    <property type="protein sequence ID" value="GAH92783.1"/>
    <property type="molecule type" value="Genomic_DNA"/>
</dbReference>
<name>X1LF47_9ZZZZ</name>
<comment type="caution">
    <text evidence="2">The sequence shown here is derived from an EMBL/GenBank/DDBJ whole genome shotgun (WGS) entry which is preliminary data.</text>
</comment>
<protein>
    <submittedName>
        <fullName evidence="2">Uncharacterized protein</fullName>
    </submittedName>
</protein>
<gene>
    <name evidence="2" type="ORF">S06H3_00404</name>
</gene>
<feature type="compositionally biased region" description="Basic and acidic residues" evidence="1">
    <location>
        <begin position="90"/>
        <end position="107"/>
    </location>
</feature>
<proteinExistence type="predicted"/>
<feature type="compositionally biased region" description="Basic and acidic residues" evidence="1">
    <location>
        <begin position="114"/>
        <end position="137"/>
    </location>
</feature>
<dbReference type="AlphaFoldDB" id="X1LF47"/>